<keyword evidence="3 7" id="KW-0812">Transmembrane</keyword>
<proteinExistence type="inferred from homology"/>
<evidence type="ECO:0000256" key="5">
    <source>
        <dbReference type="ARBA" id="ARBA00022989"/>
    </source>
</evidence>
<gene>
    <name evidence="9" type="primary">LOC114076939</name>
</gene>
<evidence type="ECO:0000256" key="1">
    <source>
        <dbReference type="ARBA" id="ARBA00004389"/>
    </source>
</evidence>
<organism evidence="8 9">
    <name type="scientific">Solanum pennellii</name>
    <name type="common">Tomato</name>
    <name type="synonym">Lycopersicon pennellii</name>
    <dbReference type="NCBI Taxonomy" id="28526"/>
    <lineage>
        <taxon>Eukaryota</taxon>
        <taxon>Viridiplantae</taxon>
        <taxon>Streptophyta</taxon>
        <taxon>Embryophyta</taxon>
        <taxon>Tracheophyta</taxon>
        <taxon>Spermatophyta</taxon>
        <taxon>Magnoliopsida</taxon>
        <taxon>eudicotyledons</taxon>
        <taxon>Gunneridae</taxon>
        <taxon>Pentapetalae</taxon>
        <taxon>asterids</taxon>
        <taxon>lamiids</taxon>
        <taxon>Solanales</taxon>
        <taxon>Solanaceae</taxon>
        <taxon>Solanoideae</taxon>
        <taxon>Solaneae</taxon>
        <taxon>Solanum</taxon>
        <taxon>Solanum subgen. Lycopersicon</taxon>
    </lineage>
</organism>
<evidence type="ECO:0000313" key="8">
    <source>
        <dbReference type="Proteomes" id="UP000694930"/>
    </source>
</evidence>
<sequence>MNESVYIILQTSRAFSFFFIITFQISIKFIYSAYNYNQSNTSMTTSKRVAEKKVAKFEKNITKRGILQNQRGNKGLEPIHIFLVLFAVLFIGSFIFQVVRMALNGGLLPR</sequence>
<keyword evidence="6 7" id="KW-0472">Membrane</keyword>
<dbReference type="PANTHER" id="PTHR15601:SF0">
    <property type="entry name" value="GEO09675P1"/>
    <property type="match status" value="1"/>
</dbReference>
<evidence type="ECO:0000313" key="9">
    <source>
        <dbReference type="RefSeq" id="XP_027772531.1"/>
    </source>
</evidence>
<reference evidence="8" key="1">
    <citation type="journal article" date="2014" name="Nat. Genet.">
        <title>The genome of the stress-tolerant wild tomato species Solanum pennellii.</title>
        <authorList>
            <person name="Bolger A."/>
            <person name="Scossa F."/>
            <person name="Bolger M.E."/>
            <person name="Lanz C."/>
            <person name="Maumus F."/>
            <person name="Tohge T."/>
            <person name="Quesneville H."/>
            <person name="Alseekh S."/>
            <person name="Sorensen I."/>
            <person name="Lichtenstein G."/>
            <person name="Fich E.A."/>
            <person name="Conte M."/>
            <person name="Keller H."/>
            <person name="Schneeberger K."/>
            <person name="Schwacke R."/>
            <person name="Ofner I."/>
            <person name="Vrebalov J."/>
            <person name="Xu Y."/>
            <person name="Osorio S."/>
            <person name="Aflitos S.A."/>
            <person name="Schijlen E."/>
            <person name="Jimenez-Gomez J.M."/>
            <person name="Ryngajllo M."/>
            <person name="Kimura S."/>
            <person name="Kumar R."/>
            <person name="Koenig D."/>
            <person name="Headland L.R."/>
            <person name="Maloof J.N."/>
            <person name="Sinha N."/>
            <person name="van Ham R.C."/>
            <person name="Lankhorst R.K."/>
            <person name="Mao L."/>
            <person name="Vogel A."/>
            <person name="Arsova B."/>
            <person name="Panstruga R."/>
            <person name="Fei Z."/>
            <person name="Rose J.K."/>
            <person name="Zamir D."/>
            <person name="Carrari F."/>
            <person name="Giovannoni J.J."/>
            <person name="Weigel D."/>
            <person name="Usadel B."/>
            <person name="Fernie A.R."/>
        </authorList>
    </citation>
    <scope>NUCLEOTIDE SEQUENCE [LARGE SCALE GENOMIC DNA]</scope>
    <source>
        <strain evidence="8">cv. LA0716</strain>
    </source>
</reference>
<evidence type="ECO:0000256" key="2">
    <source>
        <dbReference type="ARBA" id="ARBA00005500"/>
    </source>
</evidence>
<dbReference type="Pfam" id="PF06624">
    <property type="entry name" value="RAMP4"/>
    <property type="match status" value="1"/>
</dbReference>
<dbReference type="PANTHER" id="PTHR15601">
    <property type="entry name" value="STRESS ASSOCIATED ENDOPLASMIC RETICULUM PROTEIN SERP1/RAMP4"/>
    <property type="match status" value="1"/>
</dbReference>
<keyword evidence="8" id="KW-1185">Reference proteome</keyword>
<comment type="similarity">
    <text evidence="2">Belongs to the RAMP4 family.</text>
</comment>
<keyword evidence="4" id="KW-0256">Endoplasmic reticulum</keyword>
<name>A0ABM1V9W3_SOLPN</name>
<reference evidence="9" key="2">
    <citation type="submission" date="2025-08" db="UniProtKB">
        <authorList>
            <consortium name="RefSeq"/>
        </authorList>
    </citation>
    <scope>IDENTIFICATION</scope>
</reference>
<dbReference type="GeneID" id="114076939"/>
<feature type="transmembrane region" description="Helical" evidence="7">
    <location>
        <begin position="79"/>
        <end position="103"/>
    </location>
</feature>
<keyword evidence="5 7" id="KW-1133">Transmembrane helix</keyword>
<evidence type="ECO:0000256" key="7">
    <source>
        <dbReference type="SAM" id="Phobius"/>
    </source>
</evidence>
<dbReference type="RefSeq" id="XP_027772531.1">
    <property type="nucleotide sequence ID" value="XM_027916730.1"/>
</dbReference>
<accession>A0ABM1V9W3</accession>
<dbReference type="InterPro" id="IPR010580">
    <property type="entry name" value="ER_stress-assoc"/>
</dbReference>
<evidence type="ECO:0000256" key="6">
    <source>
        <dbReference type="ARBA" id="ARBA00023136"/>
    </source>
</evidence>
<protein>
    <submittedName>
        <fullName evidence="9">Uncharacterized protein LOC114076939</fullName>
    </submittedName>
</protein>
<dbReference type="Proteomes" id="UP000694930">
    <property type="component" value="Chromosome 4"/>
</dbReference>
<comment type="subcellular location">
    <subcellularLocation>
        <location evidence="1">Endoplasmic reticulum membrane</location>
        <topology evidence="1">Single-pass membrane protein</topology>
    </subcellularLocation>
</comment>
<evidence type="ECO:0000256" key="4">
    <source>
        <dbReference type="ARBA" id="ARBA00022824"/>
    </source>
</evidence>
<evidence type="ECO:0000256" key="3">
    <source>
        <dbReference type="ARBA" id="ARBA00022692"/>
    </source>
</evidence>
<feature type="transmembrane region" description="Helical" evidence="7">
    <location>
        <begin position="12"/>
        <end position="34"/>
    </location>
</feature>